<feature type="transmembrane region" description="Helical" evidence="6">
    <location>
        <begin position="58"/>
        <end position="81"/>
    </location>
</feature>
<feature type="transmembrane region" description="Helical" evidence="6">
    <location>
        <begin position="646"/>
        <end position="669"/>
    </location>
</feature>
<evidence type="ECO:0000256" key="1">
    <source>
        <dbReference type="ARBA" id="ARBA00004651"/>
    </source>
</evidence>
<keyword evidence="5 6" id="KW-0472">Membrane</keyword>
<dbReference type="PANTHER" id="PTHR35402:SF1">
    <property type="entry name" value="TYPE II SECRETION SYSTEM PROTEIN GSPF DOMAIN-CONTAINING PROTEIN"/>
    <property type="match status" value="1"/>
</dbReference>
<feature type="domain" description="Type II secretion system protein GspF" evidence="7">
    <location>
        <begin position="485"/>
        <end position="608"/>
    </location>
</feature>
<dbReference type="Proteomes" id="UP001596432">
    <property type="component" value="Unassembled WGS sequence"/>
</dbReference>
<gene>
    <name evidence="8" type="ORF">ACFQMA_03800</name>
</gene>
<name>A0ABD5XV51_9EURY</name>
<feature type="transmembrane region" description="Helical" evidence="6">
    <location>
        <begin position="391"/>
        <end position="414"/>
    </location>
</feature>
<dbReference type="GeneID" id="78819207"/>
<dbReference type="Gene3D" id="1.20.81.30">
    <property type="entry name" value="Type II secretion system (T2SS), domain F"/>
    <property type="match status" value="1"/>
</dbReference>
<evidence type="ECO:0000256" key="6">
    <source>
        <dbReference type="SAM" id="Phobius"/>
    </source>
</evidence>
<evidence type="ECO:0000256" key="2">
    <source>
        <dbReference type="ARBA" id="ARBA00022475"/>
    </source>
</evidence>
<feature type="transmembrane region" description="Helical" evidence="6">
    <location>
        <begin position="111"/>
        <end position="135"/>
    </location>
</feature>
<dbReference type="InterPro" id="IPR056569">
    <property type="entry name" value="ArlJ-like"/>
</dbReference>
<feature type="domain" description="Type II secretion system protein GspF" evidence="7">
    <location>
        <begin position="158"/>
        <end position="283"/>
    </location>
</feature>
<keyword evidence="9" id="KW-1185">Reference proteome</keyword>
<dbReference type="GO" id="GO:0005886">
    <property type="term" value="C:plasma membrane"/>
    <property type="evidence" value="ECO:0007669"/>
    <property type="project" value="UniProtKB-SubCell"/>
</dbReference>
<evidence type="ECO:0000259" key="7">
    <source>
        <dbReference type="Pfam" id="PF00482"/>
    </source>
</evidence>
<feature type="transmembrane region" description="Helical" evidence="6">
    <location>
        <begin position="592"/>
        <end position="611"/>
    </location>
</feature>
<feature type="transmembrane region" description="Helical" evidence="6">
    <location>
        <begin position="268"/>
        <end position="289"/>
    </location>
</feature>
<dbReference type="Pfam" id="PF00482">
    <property type="entry name" value="T2SSF"/>
    <property type="match status" value="2"/>
</dbReference>
<reference evidence="8 9" key="1">
    <citation type="journal article" date="2019" name="Int. J. Syst. Evol. Microbiol.">
        <title>The Global Catalogue of Microorganisms (GCM) 10K type strain sequencing project: providing services to taxonomists for standard genome sequencing and annotation.</title>
        <authorList>
            <consortium name="The Broad Institute Genomics Platform"/>
            <consortium name="The Broad Institute Genome Sequencing Center for Infectious Disease"/>
            <person name="Wu L."/>
            <person name="Ma J."/>
        </authorList>
    </citation>
    <scope>NUCLEOTIDE SEQUENCE [LARGE SCALE GENOMIC DNA]</scope>
    <source>
        <strain evidence="8 9">XZYJT29</strain>
    </source>
</reference>
<protein>
    <submittedName>
        <fullName evidence="8">Type II secretion system F family protein</fullName>
    </submittedName>
</protein>
<evidence type="ECO:0000313" key="8">
    <source>
        <dbReference type="EMBL" id="MFC7138960.1"/>
    </source>
</evidence>
<dbReference type="RefSeq" id="WP_274324560.1">
    <property type="nucleotide sequence ID" value="NZ_CP118158.1"/>
</dbReference>
<keyword evidence="3 6" id="KW-0812">Transmembrane</keyword>
<evidence type="ECO:0000256" key="3">
    <source>
        <dbReference type="ARBA" id="ARBA00022692"/>
    </source>
</evidence>
<keyword evidence="4 6" id="KW-1133">Transmembrane helix</keyword>
<evidence type="ECO:0000313" key="9">
    <source>
        <dbReference type="Proteomes" id="UP001596432"/>
    </source>
</evidence>
<feature type="transmembrane region" description="Helical" evidence="6">
    <location>
        <begin position="676"/>
        <end position="695"/>
    </location>
</feature>
<dbReference type="InterPro" id="IPR042094">
    <property type="entry name" value="T2SS_GspF_sf"/>
</dbReference>
<sequence length="699" mass="77080">MSLGRESKQLGGANTVGDTFYPLYQTLFDEDGDFVKGIDDKLAEARMDDNVEMYISRALAVGTVAGVTLWLLGMLLGYLIVQMLGITNPEFIGLRLPDSIRPVVSALKVPAIIFVSGIVFGAIGFGVGFGSLVSIPYFRSNARKREINVLLSDSIAFMYALSVGGLNQLEILQAMAQADDTYGEVAKEFQSLVLETEYFDTDYRTAIRNQALETPSDELSQFLTDMLSIVDSGGDMTSFLEDQKDKHMRTAKQEQKKMLDTLELFGEMYMTLSLFPLLLIIILVIMSMMSSGSKMDMMMGTVYGLIPLTGVGFLVLTSTVTQDSIGDGYLRPDRDAEETYSEADDGLLSLGLVEGYTGTYGVFDRIKSREGTYRATEILKRPHIFFRDNPLFVLGFTIPITIAFFAVVVIFHLAPMTISELVVPVGADVPDKLNTPDKRWTYPVITGTFMWVYVPIYVNLLPLAVFYEWNLRTRRSVVGNLSENLRKLASANDTGMTLLESIRVVADTSSGRMADELETMHAKVNYGTSLKNALREFNNRYHIPRLARTVKLISEAQEASSQIQDVLSTAAQASENQDDIDLERKSRTRMQMVIIIMTYLTLLGVMALLKIKFLNVMADLASQSASSGGGGSQAPGGNFSGVNTHMLSVLFFHAVVLQALLSSFIAGYIRDVSLLAGVKFAVVLPTIALVVWYVVTLMS</sequence>
<comment type="subcellular location">
    <subcellularLocation>
        <location evidence="1">Cell membrane</location>
        <topology evidence="1">Multi-pass membrane protein</topology>
    </subcellularLocation>
</comment>
<comment type="caution">
    <text evidence="8">The sequence shown here is derived from an EMBL/GenBank/DDBJ whole genome shotgun (WGS) entry which is preliminary data.</text>
</comment>
<dbReference type="InterPro" id="IPR018076">
    <property type="entry name" value="T2SS_GspF_dom"/>
</dbReference>
<feature type="transmembrane region" description="Helical" evidence="6">
    <location>
        <begin position="440"/>
        <end position="467"/>
    </location>
</feature>
<keyword evidence="2" id="KW-1003">Cell membrane</keyword>
<dbReference type="PANTHER" id="PTHR35402">
    <property type="entry name" value="INTEGRAL MEMBRANE PROTEIN-RELATED"/>
    <property type="match status" value="1"/>
</dbReference>
<dbReference type="AlphaFoldDB" id="A0ABD5XV51"/>
<evidence type="ECO:0000256" key="4">
    <source>
        <dbReference type="ARBA" id="ARBA00022989"/>
    </source>
</evidence>
<accession>A0ABD5XV51</accession>
<organism evidence="8 9">
    <name type="scientific">Halosimplex aquaticum</name>
    <dbReference type="NCBI Taxonomy" id="3026162"/>
    <lineage>
        <taxon>Archaea</taxon>
        <taxon>Methanobacteriati</taxon>
        <taxon>Methanobacteriota</taxon>
        <taxon>Stenosarchaea group</taxon>
        <taxon>Halobacteria</taxon>
        <taxon>Halobacteriales</taxon>
        <taxon>Haloarculaceae</taxon>
        <taxon>Halosimplex</taxon>
    </lineage>
</organism>
<evidence type="ECO:0000256" key="5">
    <source>
        <dbReference type="ARBA" id="ARBA00023136"/>
    </source>
</evidence>
<proteinExistence type="predicted"/>
<dbReference type="EMBL" id="JBHTAS010000001">
    <property type="protein sequence ID" value="MFC7138960.1"/>
    <property type="molecule type" value="Genomic_DNA"/>
</dbReference>